<dbReference type="GO" id="GO:0005975">
    <property type="term" value="P:carbohydrate metabolic process"/>
    <property type="evidence" value="ECO:0007669"/>
    <property type="project" value="InterPro"/>
</dbReference>
<feature type="non-terminal residue" evidence="3">
    <location>
        <position position="1"/>
    </location>
</feature>
<dbReference type="InterPro" id="IPR035398">
    <property type="entry name" value="Bac_rhamnosid_C"/>
</dbReference>
<comment type="caution">
    <text evidence="3">The sequence shown here is derived from an EMBL/GenBank/DDBJ whole genome shotgun (WGS) entry which is preliminary data.</text>
</comment>
<feature type="domain" description="Alpha-L-rhamnosidase six-hairpin glycosidase" evidence="1">
    <location>
        <begin position="181"/>
        <end position="408"/>
    </location>
</feature>
<dbReference type="OrthoDB" id="10036721at2759"/>
<dbReference type="PANTHER" id="PTHR34987">
    <property type="entry name" value="C, PUTATIVE (AFU_ORTHOLOGUE AFUA_3G02880)-RELATED"/>
    <property type="match status" value="1"/>
</dbReference>
<evidence type="ECO:0000259" key="1">
    <source>
        <dbReference type="Pfam" id="PF17389"/>
    </source>
</evidence>
<evidence type="ECO:0008006" key="5">
    <source>
        <dbReference type="Google" id="ProtNLM"/>
    </source>
</evidence>
<evidence type="ECO:0000259" key="2">
    <source>
        <dbReference type="Pfam" id="PF17390"/>
    </source>
</evidence>
<reference evidence="3 4" key="1">
    <citation type="submission" date="2018-05" db="EMBL/GenBank/DDBJ databases">
        <title>Genome sequencing and assembly of the regulated plant pathogen Lachnellula willkommii and related sister species for the development of diagnostic species identification markers.</title>
        <authorList>
            <person name="Giroux E."/>
            <person name="Bilodeau G."/>
        </authorList>
    </citation>
    <scope>NUCLEOTIDE SEQUENCE [LARGE SCALE GENOMIC DNA]</scope>
    <source>
        <strain evidence="3 4">CBS 268.59</strain>
    </source>
</reference>
<sequence>GNAQFTGPSSISFDFGKNIAGLVSVTVGDSSSPDASLSLTYTESSTYISSQSCDGTRGPQFDQPISLPVGKGPNIYSVEREHERGGFRYLTVTNNGNTNIDVTRVAVYFTAAPQQDLRQYWGYFHCNDELLNKIWYAGAYTNQLCTIDPNHGVATIQKFKSAKRDDTLTWFNNVTIANGGTVLVDGAKRDREIWPGDMVVQIPSVFVSTFDMGSVQNGLTALLDLQHTDQQFLDMFPYAGYPFNEFNDMSATYHMHTLIAVAYYFKYTGDLAYVKAKWSHFTRGMAWAIRNVDSTGMMNVMGNNNVGPNARDWGRAGMGGHNVEANAIFYYALNQGIILAKLVGDSASVSAWAPVASKVKEVTNSLLWDSNVGLYKDNENSKIYPQDGNVWAIKSGLTTSDAQNAGISAALKARWGKYGAPAPESVFNAGTPAYIAPFVGSLELEAHIISGNPQNAIDLMRLQWGFMLNDPRMTGSTFIEGYREDGDLSWPQYNSQGILSHSHGWSTGPTASLSFGVAGIQLDSDQGKTWTIRPQLGDLTEVFAGFKTNQGSFNVEIEANSNGDITTLRISTPPGTLGSLHLPNVRGQLASGWGDGKRSVRSRGAVRRSESDGPGIFLASLPGGDWHLVLDN</sequence>
<dbReference type="InterPro" id="IPR012341">
    <property type="entry name" value="6hp_glycosidase-like_sf"/>
</dbReference>
<gene>
    <name evidence="3" type="ORF">LSUE1_G005922</name>
</gene>
<dbReference type="Pfam" id="PF17390">
    <property type="entry name" value="Bac_rhamnosid_C"/>
    <property type="match status" value="1"/>
</dbReference>
<dbReference type="SUPFAM" id="SSF48208">
    <property type="entry name" value="Six-hairpin glycosidases"/>
    <property type="match status" value="1"/>
</dbReference>
<dbReference type="PANTHER" id="PTHR34987:SF6">
    <property type="entry name" value="ALPHA-L-RHAMNOSIDASE SIX-HAIRPIN GLYCOSIDASE DOMAIN-CONTAINING PROTEIN"/>
    <property type="match status" value="1"/>
</dbReference>
<dbReference type="Gene3D" id="2.60.420.10">
    <property type="entry name" value="Maltose phosphorylase, domain 3"/>
    <property type="match status" value="1"/>
</dbReference>
<protein>
    <recommendedName>
        <fullName evidence="5">Alpha-L-rhamnosidase</fullName>
    </recommendedName>
</protein>
<organism evidence="3 4">
    <name type="scientific">Lachnellula suecica</name>
    <dbReference type="NCBI Taxonomy" id="602035"/>
    <lineage>
        <taxon>Eukaryota</taxon>
        <taxon>Fungi</taxon>
        <taxon>Dikarya</taxon>
        <taxon>Ascomycota</taxon>
        <taxon>Pezizomycotina</taxon>
        <taxon>Leotiomycetes</taxon>
        <taxon>Helotiales</taxon>
        <taxon>Lachnaceae</taxon>
        <taxon>Lachnellula</taxon>
    </lineage>
</organism>
<name>A0A8T9CAW7_9HELO</name>
<dbReference type="Gene3D" id="1.50.10.10">
    <property type="match status" value="1"/>
</dbReference>
<accession>A0A8T9CAW7</accession>
<dbReference type="InterPro" id="IPR008928">
    <property type="entry name" value="6-hairpin_glycosidase_sf"/>
</dbReference>
<dbReference type="EMBL" id="QGMK01000345">
    <property type="protein sequence ID" value="TVY82262.1"/>
    <property type="molecule type" value="Genomic_DNA"/>
</dbReference>
<keyword evidence="4" id="KW-1185">Reference proteome</keyword>
<dbReference type="Pfam" id="PF17389">
    <property type="entry name" value="Bac_rhamnosid6H"/>
    <property type="match status" value="1"/>
</dbReference>
<dbReference type="AlphaFoldDB" id="A0A8T9CAW7"/>
<dbReference type="InterPro" id="IPR035396">
    <property type="entry name" value="Bac_rhamnosid6H"/>
</dbReference>
<dbReference type="GO" id="GO:0003824">
    <property type="term" value="F:catalytic activity"/>
    <property type="evidence" value="ECO:0007669"/>
    <property type="project" value="UniProtKB-ARBA"/>
</dbReference>
<dbReference type="Proteomes" id="UP000469558">
    <property type="component" value="Unassembled WGS sequence"/>
</dbReference>
<evidence type="ECO:0000313" key="3">
    <source>
        <dbReference type="EMBL" id="TVY82262.1"/>
    </source>
</evidence>
<proteinExistence type="predicted"/>
<evidence type="ECO:0000313" key="4">
    <source>
        <dbReference type="Proteomes" id="UP000469558"/>
    </source>
</evidence>
<feature type="domain" description="Alpha-L-rhamnosidase C-terminal" evidence="2">
    <location>
        <begin position="528"/>
        <end position="590"/>
    </location>
</feature>